<protein>
    <submittedName>
        <fullName evidence="3">Uncharacterized protein</fullName>
    </submittedName>
</protein>
<feature type="region of interest" description="Disordered" evidence="1">
    <location>
        <begin position="1"/>
        <end position="25"/>
    </location>
</feature>
<accession>A0A7E4VR43</accession>
<dbReference type="AlphaFoldDB" id="A0A7E4VR43"/>
<reference evidence="3" key="2">
    <citation type="submission" date="2020-10" db="UniProtKB">
        <authorList>
            <consortium name="WormBaseParasite"/>
        </authorList>
    </citation>
    <scope>IDENTIFICATION</scope>
</reference>
<name>A0A7E4VR43_PANRE</name>
<proteinExistence type="predicted"/>
<dbReference type="WBParaSite" id="Pan_g23627.t1">
    <property type="protein sequence ID" value="Pan_g23627.t1"/>
    <property type="gene ID" value="Pan_g23627"/>
</dbReference>
<dbReference type="Proteomes" id="UP000492821">
    <property type="component" value="Unassembled WGS sequence"/>
</dbReference>
<evidence type="ECO:0000313" key="3">
    <source>
        <dbReference type="WBParaSite" id="Pan_g23627.t1"/>
    </source>
</evidence>
<organism evidence="2 3">
    <name type="scientific">Panagrellus redivivus</name>
    <name type="common">Microworm</name>
    <dbReference type="NCBI Taxonomy" id="6233"/>
    <lineage>
        <taxon>Eukaryota</taxon>
        <taxon>Metazoa</taxon>
        <taxon>Ecdysozoa</taxon>
        <taxon>Nematoda</taxon>
        <taxon>Chromadorea</taxon>
        <taxon>Rhabditida</taxon>
        <taxon>Tylenchina</taxon>
        <taxon>Panagrolaimomorpha</taxon>
        <taxon>Panagrolaimoidea</taxon>
        <taxon>Panagrolaimidae</taxon>
        <taxon>Panagrellus</taxon>
    </lineage>
</organism>
<evidence type="ECO:0000256" key="1">
    <source>
        <dbReference type="SAM" id="MobiDB-lite"/>
    </source>
</evidence>
<sequence>MSSRDFISRAAPKGVDNHTSASEDEGKCRACALLGGSDVVVVEVSVFVVKKRLQGALFRPPLPWSTIT</sequence>
<evidence type="ECO:0000313" key="2">
    <source>
        <dbReference type="Proteomes" id="UP000492821"/>
    </source>
</evidence>
<reference evidence="2" key="1">
    <citation type="journal article" date="2013" name="Genetics">
        <title>The draft genome and transcriptome of Panagrellus redivivus are shaped by the harsh demands of a free-living lifestyle.</title>
        <authorList>
            <person name="Srinivasan J."/>
            <person name="Dillman A.R."/>
            <person name="Macchietto M.G."/>
            <person name="Heikkinen L."/>
            <person name="Lakso M."/>
            <person name="Fracchia K.M."/>
            <person name="Antoshechkin I."/>
            <person name="Mortazavi A."/>
            <person name="Wong G."/>
            <person name="Sternberg P.W."/>
        </authorList>
    </citation>
    <scope>NUCLEOTIDE SEQUENCE [LARGE SCALE GENOMIC DNA]</scope>
    <source>
        <strain evidence="2">MT8872</strain>
    </source>
</reference>
<keyword evidence="2" id="KW-1185">Reference proteome</keyword>